<name>A0A9D4QPZ8_DREPO</name>
<evidence type="ECO:0000313" key="2">
    <source>
        <dbReference type="Proteomes" id="UP000828390"/>
    </source>
</evidence>
<dbReference type="AlphaFoldDB" id="A0A9D4QPZ8"/>
<dbReference type="EMBL" id="JAIWYP010000004">
    <property type="protein sequence ID" value="KAH3839129.1"/>
    <property type="molecule type" value="Genomic_DNA"/>
</dbReference>
<keyword evidence="2" id="KW-1185">Reference proteome</keyword>
<reference evidence="1" key="1">
    <citation type="journal article" date="2019" name="bioRxiv">
        <title>The Genome of the Zebra Mussel, Dreissena polymorpha: A Resource for Invasive Species Research.</title>
        <authorList>
            <person name="McCartney M.A."/>
            <person name="Auch B."/>
            <person name="Kono T."/>
            <person name="Mallez S."/>
            <person name="Zhang Y."/>
            <person name="Obille A."/>
            <person name="Becker A."/>
            <person name="Abrahante J.E."/>
            <person name="Garbe J."/>
            <person name="Badalamenti J.P."/>
            <person name="Herman A."/>
            <person name="Mangelson H."/>
            <person name="Liachko I."/>
            <person name="Sullivan S."/>
            <person name="Sone E.D."/>
            <person name="Koren S."/>
            <person name="Silverstein K.A.T."/>
            <person name="Beckman K.B."/>
            <person name="Gohl D.M."/>
        </authorList>
    </citation>
    <scope>NUCLEOTIDE SEQUENCE</scope>
    <source>
        <strain evidence="1">Duluth1</strain>
        <tissue evidence="1">Whole animal</tissue>
    </source>
</reference>
<organism evidence="1 2">
    <name type="scientific">Dreissena polymorpha</name>
    <name type="common">Zebra mussel</name>
    <name type="synonym">Mytilus polymorpha</name>
    <dbReference type="NCBI Taxonomy" id="45954"/>
    <lineage>
        <taxon>Eukaryota</taxon>
        <taxon>Metazoa</taxon>
        <taxon>Spiralia</taxon>
        <taxon>Lophotrochozoa</taxon>
        <taxon>Mollusca</taxon>
        <taxon>Bivalvia</taxon>
        <taxon>Autobranchia</taxon>
        <taxon>Heteroconchia</taxon>
        <taxon>Euheterodonta</taxon>
        <taxon>Imparidentia</taxon>
        <taxon>Neoheterodontei</taxon>
        <taxon>Myida</taxon>
        <taxon>Dreissenoidea</taxon>
        <taxon>Dreissenidae</taxon>
        <taxon>Dreissena</taxon>
    </lineage>
</organism>
<reference evidence="1" key="2">
    <citation type="submission" date="2020-11" db="EMBL/GenBank/DDBJ databases">
        <authorList>
            <person name="McCartney M.A."/>
            <person name="Auch B."/>
            <person name="Kono T."/>
            <person name="Mallez S."/>
            <person name="Becker A."/>
            <person name="Gohl D.M."/>
            <person name="Silverstein K.A.T."/>
            <person name="Koren S."/>
            <person name="Bechman K.B."/>
            <person name="Herman A."/>
            <person name="Abrahante J.E."/>
            <person name="Garbe J."/>
        </authorList>
    </citation>
    <scope>NUCLEOTIDE SEQUENCE</scope>
    <source>
        <strain evidence="1">Duluth1</strain>
        <tissue evidence="1">Whole animal</tissue>
    </source>
</reference>
<sequence>MHHLYLMQSVFSEDDAIITRDEVYQSLIEPVDPLQDTYTQIALEFCCGAMLIHSGPSRERPSAR</sequence>
<accession>A0A9D4QPZ8</accession>
<proteinExistence type="predicted"/>
<comment type="caution">
    <text evidence="1">The sequence shown here is derived from an EMBL/GenBank/DDBJ whole genome shotgun (WGS) entry which is preliminary data.</text>
</comment>
<gene>
    <name evidence="1" type="ORF">DPMN_112552</name>
</gene>
<dbReference type="Proteomes" id="UP000828390">
    <property type="component" value="Unassembled WGS sequence"/>
</dbReference>
<evidence type="ECO:0000313" key="1">
    <source>
        <dbReference type="EMBL" id="KAH3839129.1"/>
    </source>
</evidence>
<protein>
    <submittedName>
        <fullName evidence="1">Uncharacterized protein</fullName>
    </submittedName>
</protein>